<reference evidence="1" key="1">
    <citation type="submission" date="2018-05" db="EMBL/GenBank/DDBJ databases">
        <authorList>
            <person name="Lanie J.A."/>
            <person name="Ng W.-L."/>
            <person name="Kazmierczak K.M."/>
            <person name="Andrzejewski T.M."/>
            <person name="Davidsen T.M."/>
            <person name="Wayne K.J."/>
            <person name="Tettelin H."/>
            <person name="Glass J.I."/>
            <person name="Rusch D."/>
            <person name="Podicherti R."/>
            <person name="Tsui H.-C.T."/>
            <person name="Winkler M.E."/>
        </authorList>
    </citation>
    <scope>NUCLEOTIDE SEQUENCE</scope>
</reference>
<gene>
    <name evidence="1" type="ORF">METZ01_LOCUS231333</name>
</gene>
<dbReference type="Pfam" id="PF13715">
    <property type="entry name" value="CarbopepD_reg_2"/>
    <property type="match status" value="1"/>
</dbReference>
<accession>A0A382GU50</accession>
<sequence length="268" mass="30247">MLLFMLLVALGTDARAGQISGHVTDAEIGLPLPGAIVSVLDTTVGAVTDTEGRYPLTLPPGTWALEFSFISFATQEPTPLVALADSTLTLHIALQLRAISLSEIIVTPGHIAIMGGVTGSRQTISKEEIQTIPQFGEDIFRAVIRQHFKMYLSGLEVQGYEQLPAIPVFVDWNIGNFRCPRKGRFFSRRDYDWFRVSSRFLDFYFFSRVVSAGGDQTVFSYVVDTFLDDRFLKFLLAYHEEFPLTEAEIRFLLEAYRFYILNYVIKYG</sequence>
<dbReference type="Gene3D" id="2.60.40.1120">
    <property type="entry name" value="Carboxypeptidase-like, regulatory domain"/>
    <property type="match status" value="1"/>
</dbReference>
<dbReference type="AlphaFoldDB" id="A0A382GU50"/>
<organism evidence="1">
    <name type="scientific">marine metagenome</name>
    <dbReference type="NCBI Taxonomy" id="408172"/>
    <lineage>
        <taxon>unclassified sequences</taxon>
        <taxon>metagenomes</taxon>
        <taxon>ecological metagenomes</taxon>
    </lineage>
</organism>
<protein>
    <recommendedName>
        <fullName evidence="2">Carboxypeptidase-like regulatory domain-containing protein</fullName>
    </recommendedName>
</protein>
<evidence type="ECO:0008006" key="2">
    <source>
        <dbReference type="Google" id="ProtNLM"/>
    </source>
</evidence>
<name>A0A382GU50_9ZZZZ</name>
<dbReference type="SUPFAM" id="SSF49464">
    <property type="entry name" value="Carboxypeptidase regulatory domain-like"/>
    <property type="match status" value="1"/>
</dbReference>
<dbReference type="EMBL" id="UINC01057395">
    <property type="protein sequence ID" value="SVB78479.1"/>
    <property type="molecule type" value="Genomic_DNA"/>
</dbReference>
<proteinExistence type="predicted"/>
<evidence type="ECO:0000313" key="1">
    <source>
        <dbReference type="EMBL" id="SVB78479.1"/>
    </source>
</evidence>
<dbReference type="InterPro" id="IPR008969">
    <property type="entry name" value="CarboxyPept-like_regulatory"/>
</dbReference>